<feature type="transmembrane region" description="Helical" evidence="1">
    <location>
        <begin position="47"/>
        <end position="68"/>
    </location>
</feature>
<name>A0A942UP46_9BACI</name>
<reference evidence="2 3" key="1">
    <citation type="submission" date="2021-05" db="EMBL/GenBank/DDBJ databases">
        <title>Novel Bacillus species.</title>
        <authorList>
            <person name="Liu G."/>
        </authorList>
    </citation>
    <scope>NUCLEOTIDE SEQUENCE [LARGE SCALE GENOMIC DNA]</scope>
    <source>
        <strain evidence="2 3">FJAT-49682</strain>
    </source>
</reference>
<dbReference type="Proteomes" id="UP000676456">
    <property type="component" value="Unassembled WGS sequence"/>
</dbReference>
<comment type="caution">
    <text evidence="2">The sequence shown here is derived from an EMBL/GenBank/DDBJ whole genome shotgun (WGS) entry which is preliminary data.</text>
</comment>
<evidence type="ECO:0000313" key="3">
    <source>
        <dbReference type="Proteomes" id="UP000676456"/>
    </source>
</evidence>
<organism evidence="2 3">
    <name type="scientific">Lederbergia citrea</name>
    <dbReference type="NCBI Taxonomy" id="2833581"/>
    <lineage>
        <taxon>Bacteria</taxon>
        <taxon>Bacillati</taxon>
        <taxon>Bacillota</taxon>
        <taxon>Bacilli</taxon>
        <taxon>Bacillales</taxon>
        <taxon>Bacillaceae</taxon>
        <taxon>Lederbergia</taxon>
    </lineage>
</organism>
<keyword evidence="3" id="KW-1185">Reference proteome</keyword>
<gene>
    <name evidence="2" type="ORF">KHA91_05915</name>
</gene>
<dbReference type="AlphaFoldDB" id="A0A942UP46"/>
<evidence type="ECO:0000313" key="2">
    <source>
        <dbReference type="EMBL" id="MBS4222293.1"/>
    </source>
</evidence>
<sequence length="387" mass="44518">MPRSNHSEEKMIKLLKQLPAMKDRRSMHDIYRNVQTNVHKKQKRPMFIPAISGFAALLLFLLIFPVILQQSSGDSFRINQEAKDSANSGESSDMKMDMKSMVIEDNSVEQFAETESHLRTAVYKEDMENSELVTFGAVTDDAHVLPVSILLPKAANHESWLNYYKETADSFDLTQYGFHDINPLIKALDYDDKTKTAKVIITSKNMAFFNMYEKQVMEMLDYTLASQDIELVKFVNEIDEPVELGEFGVLQDRTLKKITKKSHYLYELGNGDMYIVPALSRSATLAAAIESLKFSPNDYYPSLIPENVRPEVAQEYKTEAVITFKKPLDLQRGDRSVNMRMIEGILLTAKEFGYQKVKFENIEQRTWEDFNFDQPIQVPYAPNLLKQ</sequence>
<keyword evidence="1" id="KW-1133">Transmembrane helix</keyword>
<keyword evidence="1" id="KW-0472">Membrane</keyword>
<accession>A0A942UP46</accession>
<evidence type="ECO:0000256" key="1">
    <source>
        <dbReference type="SAM" id="Phobius"/>
    </source>
</evidence>
<evidence type="ECO:0008006" key="4">
    <source>
        <dbReference type="Google" id="ProtNLM"/>
    </source>
</evidence>
<dbReference type="EMBL" id="JAGYPN010000001">
    <property type="protein sequence ID" value="MBS4222293.1"/>
    <property type="molecule type" value="Genomic_DNA"/>
</dbReference>
<proteinExistence type="predicted"/>
<keyword evidence="1" id="KW-0812">Transmembrane</keyword>
<dbReference type="RefSeq" id="WP_213097247.1">
    <property type="nucleotide sequence ID" value="NZ_JAGYPH010000001.1"/>
</dbReference>
<protein>
    <recommendedName>
        <fullName evidence="4">RsiX</fullName>
    </recommendedName>
</protein>